<dbReference type="EMBL" id="JAJTJA010000006">
    <property type="protein sequence ID" value="KAH8697183.1"/>
    <property type="molecule type" value="Genomic_DNA"/>
</dbReference>
<dbReference type="Pfam" id="PF02544">
    <property type="entry name" value="Steroid_dh"/>
    <property type="match status" value="1"/>
</dbReference>
<evidence type="ECO:0000313" key="8">
    <source>
        <dbReference type="EMBL" id="KAH8697183.1"/>
    </source>
</evidence>
<dbReference type="GO" id="GO:0016020">
    <property type="term" value="C:membrane"/>
    <property type="evidence" value="ECO:0007669"/>
    <property type="project" value="UniProtKB-SubCell"/>
</dbReference>
<proteinExistence type="inferred from homology"/>
<name>A0AAD4KR44_9EURO</name>
<dbReference type="PROSITE" id="PS50244">
    <property type="entry name" value="S5A_REDUCTASE"/>
    <property type="match status" value="1"/>
</dbReference>
<evidence type="ECO:0000259" key="7">
    <source>
        <dbReference type="Pfam" id="PF02544"/>
    </source>
</evidence>
<accession>A0AAD4KR44</accession>
<dbReference type="PANTHER" id="PTHR10556">
    <property type="entry name" value="3-OXO-5-ALPHA-STEROID 4-DEHYDROGENASE"/>
    <property type="match status" value="1"/>
</dbReference>
<evidence type="ECO:0000256" key="5">
    <source>
        <dbReference type="ARBA" id="ARBA00023136"/>
    </source>
</evidence>
<dbReference type="GO" id="GO:0006629">
    <property type="term" value="P:lipid metabolic process"/>
    <property type="evidence" value="ECO:0007669"/>
    <property type="project" value="InterPro"/>
</dbReference>
<comment type="similarity">
    <text evidence="2">Belongs to the steroid 5-alpha reductase family.</text>
</comment>
<evidence type="ECO:0000256" key="6">
    <source>
        <dbReference type="SAM" id="Phobius"/>
    </source>
</evidence>
<comment type="subcellular location">
    <subcellularLocation>
        <location evidence="1">Membrane</location>
        <topology evidence="1">Multi-pass membrane protein</topology>
    </subcellularLocation>
</comment>
<dbReference type="GeneID" id="70248523"/>
<dbReference type="GO" id="GO:0016627">
    <property type="term" value="F:oxidoreductase activity, acting on the CH-CH group of donors"/>
    <property type="evidence" value="ECO:0007669"/>
    <property type="project" value="InterPro"/>
</dbReference>
<keyword evidence="9" id="KW-1185">Reference proteome</keyword>
<evidence type="ECO:0000313" key="9">
    <source>
        <dbReference type="Proteomes" id="UP001201262"/>
    </source>
</evidence>
<dbReference type="InterPro" id="IPR001104">
    <property type="entry name" value="3-oxo-5_a-steroid_4-DH_C"/>
</dbReference>
<dbReference type="RefSeq" id="XP_046071884.1">
    <property type="nucleotide sequence ID" value="XM_046218236.1"/>
</dbReference>
<protein>
    <recommendedName>
        <fullName evidence="7">3-oxo-5-alpha-steroid 4-dehydrogenase C-terminal domain-containing protein</fullName>
    </recommendedName>
</protein>
<sequence length="353" mass="40036">MTSIFDIVKSFFPPTPWAYSWQLGIFQWFPAATVLQWLVRYHPAGKFSLHNSVLNVNGRFAWCVMELVGPVQLLYILATFPAEFKIAELPFWNKVTAALYVIHYINRSIVNPLFVAPSISPARIELFLFACLFNWFNSACISGWIVGYDTQLAGYESNGALSIDLLESPWKKAIPWVGLSLFAYGLINNISAERTLWSLRREEALRRAAKKSDDTDKDVSEAGNQNIYHKVYVIPPPSGLFRWILYPHYAFEWLEWIGFALVGISVYPARSMGLFQEETLSTPAITLAPWIRPFASLANRLQIPLPLPALVFVLNDIFTMMPQARRGREWYSQKFGKDAVAGRSAAIPGVAFL</sequence>
<evidence type="ECO:0000256" key="3">
    <source>
        <dbReference type="ARBA" id="ARBA00022692"/>
    </source>
</evidence>
<dbReference type="InterPro" id="IPR039357">
    <property type="entry name" value="SRD5A/TECR"/>
</dbReference>
<organism evidence="8 9">
    <name type="scientific">Talaromyces proteolyticus</name>
    <dbReference type="NCBI Taxonomy" id="1131652"/>
    <lineage>
        <taxon>Eukaryota</taxon>
        <taxon>Fungi</taxon>
        <taxon>Dikarya</taxon>
        <taxon>Ascomycota</taxon>
        <taxon>Pezizomycotina</taxon>
        <taxon>Eurotiomycetes</taxon>
        <taxon>Eurotiomycetidae</taxon>
        <taxon>Eurotiales</taxon>
        <taxon>Trichocomaceae</taxon>
        <taxon>Talaromyces</taxon>
        <taxon>Talaromyces sect. Bacilispori</taxon>
    </lineage>
</organism>
<feature type="transmembrane region" description="Helical" evidence="6">
    <location>
        <begin position="173"/>
        <end position="191"/>
    </location>
</feature>
<keyword evidence="5 6" id="KW-0472">Membrane</keyword>
<feature type="transmembrane region" description="Helical" evidence="6">
    <location>
        <begin position="20"/>
        <end position="39"/>
    </location>
</feature>
<dbReference type="Proteomes" id="UP001201262">
    <property type="component" value="Unassembled WGS sequence"/>
</dbReference>
<feature type="domain" description="3-oxo-5-alpha-steroid 4-dehydrogenase C-terminal" evidence="7">
    <location>
        <begin position="228"/>
        <end position="285"/>
    </location>
</feature>
<evidence type="ECO:0000256" key="1">
    <source>
        <dbReference type="ARBA" id="ARBA00004141"/>
    </source>
</evidence>
<feature type="transmembrane region" description="Helical" evidence="6">
    <location>
        <begin position="126"/>
        <end position="146"/>
    </location>
</feature>
<evidence type="ECO:0000256" key="4">
    <source>
        <dbReference type="ARBA" id="ARBA00022989"/>
    </source>
</evidence>
<evidence type="ECO:0000256" key="2">
    <source>
        <dbReference type="ARBA" id="ARBA00007742"/>
    </source>
</evidence>
<keyword evidence="3 6" id="KW-0812">Transmembrane</keyword>
<feature type="transmembrane region" description="Helical" evidence="6">
    <location>
        <begin position="60"/>
        <end position="77"/>
    </location>
</feature>
<reference evidence="8" key="1">
    <citation type="submission" date="2021-12" db="EMBL/GenBank/DDBJ databases">
        <title>Convergent genome expansion in fungi linked to evolution of root-endophyte symbiosis.</title>
        <authorList>
            <consortium name="DOE Joint Genome Institute"/>
            <person name="Ke Y.-H."/>
            <person name="Bonito G."/>
            <person name="Liao H.-L."/>
            <person name="Looney B."/>
            <person name="Rojas-Flechas A."/>
            <person name="Nash J."/>
            <person name="Hameed K."/>
            <person name="Schadt C."/>
            <person name="Martin F."/>
            <person name="Crous P.W."/>
            <person name="Miettinen O."/>
            <person name="Magnuson J.K."/>
            <person name="Labbe J."/>
            <person name="Jacobson D."/>
            <person name="Doktycz M.J."/>
            <person name="Veneault-Fourrey C."/>
            <person name="Kuo A."/>
            <person name="Mondo S."/>
            <person name="Calhoun S."/>
            <person name="Riley R."/>
            <person name="Ohm R."/>
            <person name="LaButti K."/>
            <person name="Andreopoulos B."/>
            <person name="Pangilinan J."/>
            <person name="Nolan M."/>
            <person name="Tritt A."/>
            <person name="Clum A."/>
            <person name="Lipzen A."/>
            <person name="Daum C."/>
            <person name="Barry K."/>
            <person name="Grigoriev I.V."/>
            <person name="Vilgalys R."/>
        </authorList>
    </citation>
    <scope>NUCLEOTIDE SEQUENCE</scope>
    <source>
        <strain evidence="8">PMI_201</strain>
    </source>
</reference>
<feature type="transmembrane region" description="Helical" evidence="6">
    <location>
        <begin position="97"/>
        <end position="114"/>
    </location>
</feature>
<dbReference type="PANTHER" id="PTHR10556:SF43">
    <property type="entry name" value="STEROID 5-ALPHA-REDUCTASE DET2"/>
    <property type="match status" value="1"/>
</dbReference>
<gene>
    <name evidence="8" type="ORF">BGW36DRAFT_396974</name>
</gene>
<keyword evidence="4 6" id="KW-1133">Transmembrane helix</keyword>
<comment type="caution">
    <text evidence="8">The sequence shown here is derived from an EMBL/GenBank/DDBJ whole genome shotgun (WGS) entry which is preliminary data.</text>
</comment>
<dbReference type="AlphaFoldDB" id="A0AAD4KR44"/>